<keyword evidence="1" id="KW-0812">Transmembrane</keyword>
<evidence type="ECO:0000313" key="3">
    <source>
        <dbReference type="Proteomes" id="UP000256345"/>
    </source>
</evidence>
<evidence type="ECO:0000313" key="2">
    <source>
        <dbReference type="EMBL" id="REG37603.1"/>
    </source>
</evidence>
<protein>
    <recommendedName>
        <fullName evidence="4">Lipoprotein</fullName>
    </recommendedName>
</protein>
<dbReference type="Proteomes" id="UP000256345">
    <property type="component" value="Unassembled WGS sequence"/>
</dbReference>
<name>A0ABX9KBN9_9BACT</name>
<gene>
    <name evidence="2" type="ORF">ATI61_101590</name>
</gene>
<comment type="caution">
    <text evidence="2">The sequence shown here is derived from an EMBL/GenBank/DDBJ whole genome shotgun (WGS) entry which is preliminary data.</text>
</comment>
<feature type="transmembrane region" description="Helical" evidence="1">
    <location>
        <begin position="201"/>
        <end position="231"/>
    </location>
</feature>
<reference evidence="2 3" key="1">
    <citation type="submission" date="2018-08" db="EMBL/GenBank/DDBJ databases">
        <title>Genomic Encyclopedia of Archaeal and Bacterial Type Strains, Phase II (KMG-II): from individual species to whole genera.</title>
        <authorList>
            <person name="Goeker M."/>
        </authorList>
    </citation>
    <scope>NUCLEOTIDE SEQUENCE [LARGE SCALE GENOMIC DNA]</scope>
    <source>
        <strain evidence="2 3">DSM 2261</strain>
    </source>
</reference>
<accession>A0ABX9KBN9</accession>
<keyword evidence="1" id="KW-0472">Membrane</keyword>
<organism evidence="2 3">
    <name type="scientific">Archangium gephyra</name>
    <dbReference type="NCBI Taxonomy" id="48"/>
    <lineage>
        <taxon>Bacteria</taxon>
        <taxon>Pseudomonadati</taxon>
        <taxon>Myxococcota</taxon>
        <taxon>Myxococcia</taxon>
        <taxon>Myxococcales</taxon>
        <taxon>Cystobacterineae</taxon>
        <taxon>Archangiaceae</taxon>
        <taxon>Archangium</taxon>
    </lineage>
</organism>
<evidence type="ECO:0008006" key="4">
    <source>
        <dbReference type="Google" id="ProtNLM"/>
    </source>
</evidence>
<proteinExistence type="predicted"/>
<sequence length="248" mass="27341">MRSRDVHPFPLDMNQSLPYMRDMSISAVLRKIAASGLGLLLVSCTVTKPVTTAQGPTGPHDLGRFVLVFQETPDGRVTHDWRPLEDFDLKQYQYQPGMAGRAGVIKLASNPMTDDQIGSACLEVWERCMKRCKAGPLPPHANHYLASRKSARAALEAYCSDECRQESNDCRRKFTRQAAEAFEFRGTGEAVDWLKHHREELVVGATVIITGVVFYVVMSSGGILILAPALFLTSPDVPTAPILAEAIQ</sequence>
<dbReference type="EMBL" id="QUMU01000001">
    <property type="protein sequence ID" value="REG37603.1"/>
    <property type="molecule type" value="Genomic_DNA"/>
</dbReference>
<evidence type="ECO:0000256" key="1">
    <source>
        <dbReference type="SAM" id="Phobius"/>
    </source>
</evidence>
<keyword evidence="3" id="KW-1185">Reference proteome</keyword>
<keyword evidence="1" id="KW-1133">Transmembrane helix</keyword>